<evidence type="ECO:0000313" key="2">
    <source>
        <dbReference type="EMBL" id="SVD12252.1"/>
    </source>
</evidence>
<dbReference type="InterPro" id="IPR035959">
    <property type="entry name" value="RutC-like_sf"/>
</dbReference>
<gene>
    <name evidence="2" type="ORF">METZ01_LOCUS365106</name>
</gene>
<name>A0A382SRS0_9ZZZZ</name>
<proteinExistence type="inferred from homology"/>
<dbReference type="SUPFAM" id="SSF55298">
    <property type="entry name" value="YjgF-like"/>
    <property type="match status" value="1"/>
</dbReference>
<dbReference type="CDD" id="cd00448">
    <property type="entry name" value="YjgF_YER057c_UK114_family"/>
    <property type="match status" value="1"/>
</dbReference>
<dbReference type="EMBL" id="UINC01130892">
    <property type="protein sequence ID" value="SVD12252.1"/>
    <property type="molecule type" value="Genomic_DNA"/>
</dbReference>
<dbReference type="AlphaFoldDB" id="A0A382SRS0"/>
<protein>
    <submittedName>
        <fullName evidence="2">Uncharacterized protein</fullName>
    </submittedName>
</protein>
<evidence type="ECO:0000256" key="1">
    <source>
        <dbReference type="ARBA" id="ARBA00010552"/>
    </source>
</evidence>
<reference evidence="2" key="1">
    <citation type="submission" date="2018-05" db="EMBL/GenBank/DDBJ databases">
        <authorList>
            <person name="Lanie J.A."/>
            <person name="Ng W.-L."/>
            <person name="Kazmierczak K.M."/>
            <person name="Andrzejewski T.M."/>
            <person name="Davidsen T.M."/>
            <person name="Wayne K.J."/>
            <person name="Tettelin H."/>
            <person name="Glass J.I."/>
            <person name="Rusch D."/>
            <person name="Podicherti R."/>
            <person name="Tsui H.-C.T."/>
            <person name="Winkler M.E."/>
        </authorList>
    </citation>
    <scope>NUCLEOTIDE SEQUENCE</scope>
</reference>
<dbReference type="Gene3D" id="3.30.1330.40">
    <property type="entry name" value="RutC-like"/>
    <property type="match status" value="1"/>
</dbReference>
<sequence>MPDLQRTTLDPPNAPKPLGAYSHAVKVSAGSLLYIAGQVGVDADGKLAGPDVVAQTRQVFQNLGHVLAGAGATFSNVVEFTTYLVGRSSIQPFIDTRTKLFPGLYPGGDYPPNTLLVIAGLVQEEFLVEIKAVAALP</sequence>
<comment type="similarity">
    <text evidence="1">Belongs to the RutC family.</text>
</comment>
<accession>A0A382SRS0</accession>
<dbReference type="PANTHER" id="PTHR11803:SF58">
    <property type="entry name" value="PROTEIN HMF1-RELATED"/>
    <property type="match status" value="1"/>
</dbReference>
<dbReference type="GO" id="GO:0005829">
    <property type="term" value="C:cytosol"/>
    <property type="evidence" value="ECO:0007669"/>
    <property type="project" value="TreeGrafter"/>
</dbReference>
<organism evidence="2">
    <name type="scientific">marine metagenome</name>
    <dbReference type="NCBI Taxonomy" id="408172"/>
    <lineage>
        <taxon>unclassified sequences</taxon>
        <taxon>metagenomes</taxon>
        <taxon>ecological metagenomes</taxon>
    </lineage>
</organism>
<dbReference type="InterPro" id="IPR006175">
    <property type="entry name" value="YjgF/YER057c/UK114"/>
</dbReference>
<dbReference type="PANTHER" id="PTHR11803">
    <property type="entry name" value="2-IMINOBUTANOATE/2-IMINOPROPANOATE DEAMINASE RIDA"/>
    <property type="match status" value="1"/>
</dbReference>
<dbReference type="Pfam" id="PF01042">
    <property type="entry name" value="Ribonuc_L-PSP"/>
    <property type="match status" value="1"/>
</dbReference>
<dbReference type="GO" id="GO:0019239">
    <property type="term" value="F:deaminase activity"/>
    <property type="evidence" value="ECO:0007669"/>
    <property type="project" value="TreeGrafter"/>
</dbReference>